<protein>
    <recommendedName>
        <fullName evidence="11">Bromo domain-containing protein</fullName>
    </recommendedName>
</protein>
<dbReference type="PROSITE" id="PS50014">
    <property type="entry name" value="BROMODOMAIN_2"/>
    <property type="match status" value="1"/>
</dbReference>
<sequence>MDKTSTNFPEKQKWGTWEELLLACAVHRYGTDNWSSVAAQVQERSSTLKFLTPRSCRDKYHDLNRRFSHYDAISLTDNPDIPWLDELKKLRVAELKRDVERYDLSIVSLQLKVKRLTEERQQSLTEKETQYLDPEKAVENTGEQDNKINKNNEMKISGEESDRENRSVNESNSIDPKAKVTEKGPEPEEPAEPETENAGEDVRTAKGDSCNGSSGSAAKASARNSERVDSSELRESVAESRDGGEEGNAKERENSDVQSSASLSRKEEKGDEPDEPENENQSLAIKCVSVESQPLIECLEIVRSHKLCSIFERRPDIQESPDYRNIIRQHVDLETVRMRLEENWYSGCNSSFFHDLLLVFNNAIVFFGKNSSESLAAIELRQVVLKEMEIAFKTSNSNQLLKEKSLVSSAAQNVKLDNESSDSLLLKPNISLPLIACRKRSSIAARGCVSSSGADQKREQTATLIDKKPVLDWKMHDKSSVKTDQEHVTKKRTRERSASGTRSSSKNVNSRSNTKTKKNEDADTKVDHSSKVEFTDNENSEAKAEKDRKNNTNVNVKKQSAANFLTRITRSSPSKNGSLLETLKSPVISSDNGRKGAEQKKNSNGKSDYGKDQNLQTRSDGKRAKEKESPTKKTKGRPPRKAASQLPPGKRSRERGEMEATATGSARKRSRNRCLGDPDLAPFFLLRSAGGRCEIGLEFSALGVRCEIGLEKLSSVCWCELGLESCPRCAGERSWLVDRTDPC</sequence>
<feature type="region of interest" description="Disordered" evidence="5">
    <location>
        <begin position="120"/>
        <end position="281"/>
    </location>
</feature>
<evidence type="ECO:0000259" key="8">
    <source>
        <dbReference type="PROSITE" id="PS51294"/>
    </source>
</evidence>
<feature type="compositionally biased region" description="Low complexity" evidence="5">
    <location>
        <begin position="212"/>
        <end position="222"/>
    </location>
</feature>
<dbReference type="PANTHER" id="PTHR37888:SF11">
    <property type="entry name" value="DNA-BINDING BROMODOMAIN-CONTAINING PROTEIN"/>
    <property type="match status" value="1"/>
</dbReference>
<accession>A0ABQ8HCR3</accession>
<proteinExistence type="predicted"/>
<keyword evidence="10" id="KW-1185">Reference proteome</keyword>
<feature type="compositionally biased region" description="Basic and acidic residues" evidence="5">
    <location>
        <begin position="592"/>
        <end position="601"/>
    </location>
</feature>
<dbReference type="InterPro" id="IPR001005">
    <property type="entry name" value="SANT/Myb"/>
</dbReference>
<dbReference type="SMART" id="SM00717">
    <property type="entry name" value="SANT"/>
    <property type="match status" value="1"/>
</dbReference>
<dbReference type="InterPro" id="IPR001487">
    <property type="entry name" value="Bromodomain"/>
</dbReference>
<dbReference type="InterPro" id="IPR036427">
    <property type="entry name" value="Bromodomain-like_sf"/>
</dbReference>
<dbReference type="Gene3D" id="1.20.920.10">
    <property type="entry name" value="Bromodomain-like"/>
    <property type="match status" value="1"/>
</dbReference>
<dbReference type="SUPFAM" id="SSF47370">
    <property type="entry name" value="Bromodomain"/>
    <property type="match status" value="1"/>
</dbReference>
<name>A0ABQ8HCR3_9ROSI</name>
<dbReference type="PROSITE" id="PS51294">
    <property type="entry name" value="HTH_MYB"/>
    <property type="match status" value="1"/>
</dbReference>
<evidence type="ECO:0000256" key="1">
    <source>
        <dbReference type="ARBA" id="ARBA00004123"/>
    </source>
</evidence>
<dbReference type="Pfam" id="PF00249">
    <property type="entry name" value="Myb_DNA-binding"/>
    <property type="match status" value="1"/>
</dbReference>
<dbReference type="Gene3D" id="1.10.10.60">
    <property type="entry name" value="Homeodomain-like"/>
    <property type="match status" value="1"/>
</dbReference>
<feature type="region of interest" description="Disordered" evidence="5">
    <location>
        <begin position="475"/>
        <end position="673"/>
    </location>
</feature>
<evidence type="ECO:0000259" key="7">
    <source>
        <dbReference type="PROSITE" id="PS50090"/>
    </source>
</evidence>
<comment type="subcellular location">
    <subcellularLocation>
        <location evidence="1">Nucleus</location>
    </subcellularLocation>
</comment>
<evidence type="ECO:0000256" key="4">
    <source>
        <dbReference type="PROSITE-ProRule" id="PRU00035"/>
    </source>
</evidence>
<feature type="compositionally biased region" description="Basic and acidic residues" evidence="5">
    <location>
        <begin position="619"/>
        <end position="631"/>
    </location>
</feature>
<dbReference type="CDD" id="cd00167">
    <property type="entry name" value="SANT"/>
    <property type="match status" value="1"/>
</dbReference>
<keyword evidence="2 4" id="KW-0103">Bromodomain</keyword>
<evidence type="ECO:0000259" key="6">
    <source>
        <dbReference type="PROSITE" id="PS50014"/>
    </source>
</evidence>
<dbReference type="SMART" id="SM00297">
    <property type="entry name" value="BROMO"/>
    <property type="match status" value="1"/>
</dbReference>
<evidence type="ECO:0008006" key="11">
    <source>
        <dbReference type="Google" id="ProtNLM"/>
    </source>
</evidence>
<feature type="compositionally biased region" description="Polar residues" evidence="5">
    <location>
        <begin position="551"/>
        <end position="579"/>
    </location>
</feature>
<gene>
    <name evidence="9" type="ORF">JRO89_XS12G0155500</name>
</gene>
<evidence type="ECO:0000256" key="3">
    <source>
        <dbReference type="ARBA" id="ARBA00023242"/>
    </source>
</evidence>
<evidence type="ECO:0000313" key="9">
    <source>
        <dbReference type="EMBL" id="KAH7554287.1"/>
    </source>
</evidence>
<feature type="compositionally biased region" description="Low complexity" evidence="5">
    <location>
        <begin position="501"/>
        <end position="513"/>
    </location>
</feature>
<feature type="compositionally biased region" description="Basic and acidic residues" evidence="5">
    <location>
        <begin position="224"/>
        <end position="255"/>
    </location>
</feature>
<feature type="domain" description="HTH myb-type" evidence="8">
    <location>
        <begin position="11"/>
        <end position="68"/>
    </location>
</feature>
<evidence type="ECO:0000313" key="10">
    <source>
        <dbReference type="Proteomes" id="UP000827721"/>
    </source>
</evidence>
<dbReference type="PANTHER" id="PTHR37888">
    <property type="entry name" value="DNA-BINDING BROMODOMAIN-CONTAINING PROTEIN"/>
    <property type="match status" value="1"/>
</dbReference>
<dbReference type="InterPro" id="IPR009057">
    <property type="entry name" value="Homeodomain-like_sf"/>
</dbReference>
<feature type="compositionally biased region" description="Basic and acidic residues" evidence="5">
    <location>
        <begin position="176"/>
        <end position="186"/>
    </location>
</feature>
<evidence type="ECO:0000256" key="2">
    <source>
        <dbReference type="ARBA" id="ARBA00023117"/>
    </source>
</evidence>
<feature type="compositionally biased region" description="Basic and acidic residues" evidence="5">
    <location>
        <begin position="475"/>
        <end position="488"/>
    </location>
</feature>
<reference evidence="9 10" key="1">
    <citation type="submission" date="2021-02" db="EMBL/GenBank/DDBJ databases">
        <title>Plant Genome Project.</title>
        <authorList>
            <person name="Zhang R.-G."/>
        </authorList>
    </citation>
    <scope>NUCLEOTIDE SEQUENCE [LARGE SCALE GENOMIC DNA]</scope>
    <source>
        <tissue evidence="9">Leaves</tissue>
    </source>
</reference>
<dbReference type="EMBL" id="JAFEMO010000012">
    <property type="protein sequence ID" value="KAH7554287.1"/>
    <property type="molecule type" value="Genomic_DNA"/>
</dbReference>
<dbReference type="Pfam" id="PF00439">
    <property type="entry name" value="Bromodomain"/>
    <property type="match status" value="1"/>
</dbReference>
<dbReference type="SUPFAM" id="SSF46689">
    <property type="entry name" value="Homeodomain-like"/>
    <property type="match status" value="1"/>
</dbReference>
<feature type="domain" description="Bromo" evidence="6">
    <location>
        <begin position="303"/>
        <end position="374"/>
    </location>
</feature>
<keyword evidence="3" id="KW-0539">Nucleus</keyword>
<feature type="compositionally biased region" description="Basic and acidic residues" evidence="5">
    <location>
        <begin position="120"/>
        <end position="167"/>
    </location>
</feature>
<dbReference type="InterPro" id="IPR017930">
    <property type="entry name" value="Myb_dom"/>
</dbReference>
<dbReference type="PROSITE" id="PS50090">
    <property type="entry name" value="MYB_LIKE"/>
    <property type="match status" value="1"/>
</dbReference>
<comment type="caution">
    <text evidence="9">The sequence shown here is derived from an EMBL/GenBank/DDBJ whole genome shotgun (WGS) entry which is preliminary data.</text>
</comment>
<feature type="compositionally biased region" description="Basic and acidic residues" evidence="5">
    <location>
        <begin position="517"/>
        <end position="550"/>
    </location>
</feature>
<dbReference type="CDD" id="cd04369">
    <property type="entry name" value="Bromodomain"/>
    <property type="match status" value="1"/>
</dbReference>
<feature type="domain" description="Myb-like" evidence="7">
    <location>
        <begin position="11"/>
        <end position="64"/>
    </location>
</feature>
<dbReference type="Proteomes" id="UP000827721">
    <property type="component" value="Unassembled WGS sequence"/>
</dbReference>
<evidence type="ECO:0000256" key="5">
    <source>
        <dbReference type="SAM" id="MobiDB-lite"/>
    </source>
</evidence>
<organism evidence="9 10">
    <name type="scientific">Xanthoceras sorbifolium</name>
    <dbReference type="NCBI Taxonomy" id="99658"/>
    <lineage>
        <taxon>Eukaryota</taxon>
        <taxon>Viridiplantae</taxon>
        <taxon>Streptophyta</taxon>
        <taxon>Embryophyta</taxon>
        <taxon>Tracheophyta</taxon>
        <taxon>Spermatophyta</taxon>
        <taxon>Magnoliopsida</taxon>
        <taxon>eudicotyledons</taxon>
        <taxon>Gunneridae</taxon>
        <taxon>Pentapetalae</taxon>
        <taxon>rosids</taxon>
        <taxon>malvids</taxon>
        <taxon>Sapindales</taxon>
        <taxon>Sapindaceae</taxon>
        <taxon>Xanthoceroideae</taxon>
        <taxon>Xanthoceras</taxon>
    </lineage>
</organism>
<feature type="compositionally biased region" description="Acidic residues" evidence="5">
    <location>
        <begin position="187"/>
        <end position="199"/>
    </location>
</feature>